<dbReference type="Gene3D" id="1.10.10.10">
    <property type="entry name" value="Winged helix-like DNA-binding domain superfamily/Winged helix DNA-binding domain"/>
    <property type="match status" value="1"/>
</dbReference>
<dbReference type="Proteomes" id="UP001596106">
    <property type="component" value="Unassembled WGS sequence"/>
</dbReference>
<organism evidence="5 6">
    <name type="scientific">Larkinella bovis</name>
    <dbReference type="NCBI Taxonomy" id="683041"/>
    <lineage>
        <taxon>Bacteria</taxon>
        <taxon>Pseudomonadati</taxon>
        <taxon>Bacteroidota</taxon>
        <taxon>Cytophagia</taxon>
        <taxon>Cytophagales</taxon>
        <taxon>Spirosomataceae</taxon>
        <taxon>Larkinella</taxon>
    </lineage>
</organism>
<dbReference type="Pfam" id="PF00486">
    <property type="entry name" value="Trans_reg_C"/>
    <property type="match status" value="1"/>
</dbReference>
<keyword evidence="3" id="KW-0812">Transmembrane</keyword>
<protein>
    <submittedName>
        <fullName evidence="5">Helix-turn-helix domain-containing protein</fullName>
    </submittedName>
</protein>
<proteinExistence type="predicted"/>
<feature type="domain" description="OmpR/PhoB-type" evidence="4">
    <location>
        <begin position="200"/>
        <end position="297"/>
    </location>
</feature>
<reference evidence="6" key="1">
    <citation type="journal article" date="2019" name="Int. J. Syst. Evol. Microbiol.">
        <title>The Global Catalogue of Microorganisms (GCM) 10K type strain sequencing project: providing services to taxonomists for standard genome sequencing and annotation.</title>
        <authorList>
            <consortium name="The Broad Institute Genomics Platform"/>
            <consortium name="The Broad Institute Genome Sequencing Center for Infectious Disease"/>
            <person name="Wu L."/>
            <person name="Ma J."/>
        </authorList>
    </citation>
    <scope>NUCLEOTIDE SEQUENCE [LARGE SCALE GENOMIC DNA]</scope>
    <source>
        <strain evidence="6">CCUG 55250</strain>
    </source>
</reference>
<keyword evidence="3" id="KW-0472">Membrane</keyword>
<dbReference type="PROSITE" id="PS51755">
    <property type="entry name" value="OMPR_PHOB"/>
    <property type="match status" value="1"/>
</dbReference>
<dbReference type="CDD" id="cd00383">
    <property type="entry name" value="trans_reg_C"/>
    <property type="match status" value="1"/>
</dbReference>
<evidence type="ECO:0000256" key="3">
    <source>
        <dbReference type="SAM" id="Phobius"/>
    </source>
</evidence>
<dbReference type="InterPro" id="IPR036388">
    <property type="entry name" value="WH-like_DNA-bd_sf"/>
</dbReference>
<gene>
    <name evidence="5" type="ORF">ACFPMF_13100</name>
</gene>
<dbReference type="InterPro" id="IPR016032">
    <property type="entry name" value="Sig_transdc_resp-reg_C-effctor"/>
</dbReference>
<evidence type="ECO:0000313" key="6">
    <source>
        <dbReference type="Proteomes" id="UP001596106"/>
    </source>
</evidence>
<keyword evidence="1 2" id="KW-0238">DNA-binding</keyword>
<dbReference type="InterPro" id="IPR001867">
    <property type="entry name" value="OmpR/PhoB-type_DNA-bd"/>
</dbReference>
<accession>A0ABW0IAD2</accession>
<keyword evidence="6" id="KW-1185">Reference proteome</keyword>
<dbReference type="EMBL" id="JBHSMA010000003">
    <property type="protein sequence ID" value="MFC5410256.1"/>
    <property type="molecule type" value="Genomic_DNA"/>
</dbReference>
<dbReference type="SUPFAM" id="SSF46894">
    <property type="entry name" value="C-terminal effector domain of the bipartite response regulators"/>
    <property type="match status" value="1"/>
</dbReference>
<evidence type="ECO:0000313" key="5">
    <source>
        <dbReference type="EMBL" id="MFC5410256.1"/>
    </source>
</evidence>
<keyword evidence="3" id="KW-1133">Transmembrane helix</keyword>
<feature type="DNA-binding region" description="OmpR/PhoB-type" evidence="2">
    <location>
        <begin position="200"/>
        <end position="297"/>
    </location>
</feature>
<comment type="caution">
    <text evidence="5">The sequence shown here is derived from an EMBL/GenBank/DDBJ whole genome shotgun (WGS) entry which is preliminary data.</text>
</comment>
<sequence>MKKVVRIVVLVGLLLTTGLLFVQFVGSETASGAAEKQRFAENVNLALRRTADQLLRATGDSISRIEPVQQPDANTFRLRFDRSFDYDQLPALLQNALKIHGISTPYDVAVLDCSDGKIVLGYAVTDVTKPQTVPCRGREQTTRCYTLQVRFVTAEPRPQAATAGWMLVFGSLLAALVFTVWHRSTPTADANPPEDGKEEAKYLSFGNSRLDVTNLGLVSGSSRHQLTYREAKLLRLFAEHPNQLLERDFILKAVWEDEGIIVGRSVDVFVSRLRKLLQEDSTLRIVAVHGVGYRLETRISGPADRPV</sequence>
<dbReference type="SMART" id="SM00862">
    <property type="entry name" value="Trans_reg_C"/>
    <property type="match status" value="1"/>
</dbReference>
<name>A0ABW0IAD2_9BACT</name>
<evidence type="ECO:0000256" key="2">
    <source>
        <dbReference type="PROSITE-ProRule" id="PRU01091"/>
    </source>
</evidence>
<evidence type="ECO:0000259" key="4">
    <source>
        <dbReference type="PROSITE" id="PS51755"/>
    </source>
</evidence>
<dbReference type="RefSeq" id="WP_379845493.1">
    <property type="nucleotide sequence ID" value="NZ_JBHSMA010000003.1"/>
</dbReference>
<evidence type="ECO:0000256" key="1">
    <source>
        <dbReference type="ARBA" id="ARBA00023125"/>
    </source>
</evidence>
<feature type="transmembrane region" description="Helical" evidence="3">
    <location>
        <begin position="163"/>
        <end position="181"/>
    </location>
</feature>